<dbReference type="Pfam" id="PF26486">
    <property type="entry name" value="DUF8157"/>
    <property type="match status" value="1"/>
</dbReference>
<feature type="domain" description="DUF8157" evidence="3">
    <location>
        <begin position="377"/>
        <end position="469"/>
    </location>
</feature>
<protein>
    <submittedName>
        <fullName evidence="4">Class I SAM-dependent methyltransferase</fullName>
    </submittedName>
</protein>
<dbReference type="InterPro" id="IPR013217">
    <property type="entry name" value="Methyltransf_12"/>
</dbReference>
<dbReference type="AlphaFoldDB" id="A0A9E7R5X6"/>
<dbReference type="InterPro" id="IPR058470">
    <property type="entry name" value="DUF8157_N"/>
</dbReference>
<dbReference type="SUPFAM" id="SSF53335">
    <property type="entry name" value="S-adenosyl-L-methionine-dependent methyltransferases"/>
    <property type="match status" value="1"/>
</dbReference>
<evidence type="ECO:0000259" key="2">
    <source>
        <dbReference type="Pfam" id="PF26486"/>
    </source>
</evidence>
<evidence type="ECO:0000259" key="3">
    <source>
        <dbReference type="Pfam" id="PF26487"/>
    </source>
</evidence>
<dbReference type="CDD" id="cd02440">
    <property type="entry name" value="AdoMet_MTases"/>
    <property type="match status" value="1"/>
</dbReference>
<evidence type="ECO:0000313" key="5">
    <source>
        <dbReference type="Proteomes" id="UP001057580"/>
    </source>
</evidence>
<dbReference type="EMBL" id="CP104003">
    <property type="protein sequence ID" value="UWM56051.1"/>
    <property type="molecule type" value="Genomic_DNA"/>
</dbReference>
<keyword evidence="4" id="KW-0489">Methyltransferase</keyword>
<dbReference type="Pfam" id="PF08242">
    <property type="entry name" value="Methyltransf_12"/>
    <property type="match status" value="1"/>
</dbReference>
<reference evidence="4" key="1">
    <citation type="submission" date="2022-09" db="EMBL/GenBank/DDBJ databases">
        <title>Diverse halophilic archaea isolated from saline environments.</title>
        <authorList>
            <person name="Cui H.-L."/>
        </authorList>
    </citation>
    <scope>NUCLEOTIDE SEQUENCE</scope>
    <source>
        <strain evidence="4">ZS-35-S2</strain>
    </source>
</reference>
<keyword evidence="5" id="KW-1185">Reference proteome</keyword>
<accession>A0A9E7R5X6</accession>
<dbReference type="GO" id="GO:0008168">
    <property type="term" value="F:methyltransferase activity"/>
    <property type="evidence" value="ECO:0007669"/>
    <property type="project" value="UniProtKB-KW"/>
</dbReference>
<gene>
    <name evidence="4" type="ORF">N0B31_07100</name>
</gene>
<dbReference type="KEGG" id="ssai:N0B31_07100"/>
<dbReference type="Pfam" id="PF26487">
    <property type="entry name" value="DUF8157_C"/>
    <property type="match status" value="1"/>
</dbReference>
<dbReference type="GO" id="GO:0032259">
    <property type="term" value="P:methylation"/>
    <property type="evidence" value="ECO:0007669"/>
    <property type="project" value="UniProtKB-KW"/>
</dbReference>
<dbReference type="InterPro" id="IPR029063">
    <property type="entry name" value="SAM-dependent_MTases_sf"/>
</dbReference>
<feature type="domain" description="DUF8157" evidence="2">
    <location>
        <begin position="4"/>
        <end position="55"/>
    </location>
</feature>
<feature type="domain" description="Methyltransferase type 12" evidence="1">
    <location>
        <begin position="165"/>
        <end position="270"/>
    </location>
</feature>
<organism evidence="4 5">
    <name type="scientific">Salinirubellus salinus</name>
    <dbReference type="NCBI Taxonomy" id="1364945"/>
    <lineage>
        <taxon>Archaea</taxon>
        <taxon>Methanobacteriati</taxon>
        <taxon>Methanobacteriota</taxon>
        <taxon>Stenosarchaea group</taxon>
        <taxon>Halobacteria</taxon>
        <taxon>Halobacteriales</taxon>
        <taxon>Natronomonadaceae</taxon>
        <taxon>Salinirubellus</taxon>
    </lineage>
</organism>
<evidence type="ECO:0000259" key="1">
    <source>
        <dbReference type="Pfam" id="PF08242"/>
    </source>
</evidence>
<proteinExistence type="predicted"/>
<evidence type="ECO:0000313" key="4">
    <source>
        <dbReference type="EMBL" id="UWM56051.1"/>
    </source>
</evidence>
<dbReference type="InterPro" id="IPR058959">
    <property type="entry name" value="DUF8157_C"/>
</dbReference>
<sequence length="470" mass="51778">MSERDEILDNARYLRNVRPVDPEEIHEYVSTAPHPAVVRQTLREAAFDLGMREREDGTFAPVEDGPASVTFHGVESFPEAHARRLEDLLVETYGAGWADGESGGTLRERLRRTKEAYFGGRDVAYDRDTALAYALYHLPDYYAAVQYPLADLAADGLLPRRLRVLEVGAGVGGPALGVHDLLGEETLVEYHAVEPSDDAADVFERLLGDHRPGFRPIVHRETAEAFDPASVLPDGEGFDLVLFANVLSELVDPEPVARRYAESLAPDGSLLLLAPADRNTAIGMRQVERALADDGPLSVYAPTVRLWPNDRPTDRGWSFEVKPDLAVPGFQRELDRPAGGEGEFVNVDVQYAYATLRRDGRTAVDARPSHARHAKLADSEDNVTQRVDFLALKLSHDLSEGGNPLFKMSDGSESVDHYAVLTRRSALNDALVHADYGDPLAFENALVLWNDDEESYNVVVDGETIVDQVG</sequence>
<dbReference type="Gene3D" id="3.40.50.150">
    <property type="entry name" value="Vaccinia Virus protein VP39"/>
    <property type="match status" value="1"/>
</dbReference>
<dbReference type="Proteomes" id="UP001057580">
    <property type="component" value="Chromosome"/>
</dbReference>
<dbReference type="GeneID" id="74942176"/>
<keyword evidence="4" id="KW-0808">Transferase</keyword>
<dbReference type="RefSeq" id="WP_260595171.1">
    <property type="nucleotide sequence ID" value="NZ_CP104003.1"/>
</dbReference>
<name>A0A9E7R5X6_9EURY</name>